<comment type="similarity">
    <text evidence="1">Belongs to the peptidase M16 family.</text>
</comment>
<dbReference type="Gene3D" id="3.30.830.10">
    <property type="entry name" value="Metalloenzyme, LuxS/M16 peptidase-like"/>
    <property type="match status" value="2"/>
</dbReference>
<dbReference type="Proteomes" id="UP000253934">
    <property type="component" value="Unassembled WGS sequence"/>
</dbReference>
<dbReference type="GO" id="GO:0046872">
    <property type="term" value="F:metal ion binding"/>
    <property type="evidence" value="ECO:0007669"/>
    <property type="project" value="InterPro"/>
</dbReference>
<keyword evidence="6" id="KW-1185">Reference proteome</keyword>
<evidence type="ECO:0000259" key="3">
    <source>
        <dbReference type="Pfam" id="PF00675"/>
    </source>
</evidence>
<reference evidence="5" key="1">
    <citation type="submission" date="2018-04" db="EMBL/GenBank/DDBJ databases">
        <title>Draft genome sequence of the Candidatus Spirobacillus cienkowskii, a pathogen of freshwater Daphnia species, reconstructed from hemolymph metagenomic reads.</title>
        <authorList>
            <person name="Bresciani L."/>
            <person name="Lemos L.N."/>
            <person name="Wale N."/>
            <person name="Lin J.Y."/>
            <person name="Fernandes G.R."/>
            <person name="Duffy M.A."/>
            <person name="Rodrigues J.M."/>
        </authorList>
    </citation>
    <scope>NUCLEOTIDE SEQUENCE [LARGE SCALE GENOMIC DNA]</scope>
    <source>
        <strain evidence="5">Binning01</strain>
    </source>
</reference>
<evidence type="ECO:0000313" key="6">
    <source>
        <dbReference type="Proteomes" id="UP000253934"/>
    </source>
</evidence>
<feature type="signal peptide" evidence="2">
    <location>
        <begin position="1"/>
        <end position="31"/>
    </location>
</feature>
<proteinExistence type="inferred from homology"/>
<evidence type="ECO:0000259" key="4">
    <source>
        <dbReference type="Pfam" id="PF05193"/>
    </source>
</evidence>
<dbReference type="SUPFAM" id="SSF63411">
    <property type="entry name" value="LuxS/MPP-like metallohydrolase"/>
    <property type="match status" value="2"/>
</dbReference>
<evidence type="ECO:0000313" key="5">
    <source>
        <dbReference type="EMBL" id="RDB35909.1"/>
    </source>
</evidence>
<protein>
    <submittedName>
        <fullName evidence="5">Insulinase family protein</fullName>
    </submittedName>
</protein>
<feature type="chain" id="PRO_5017051543" evidence="2">
    <location>
        <begin position="32"/>
        <end position="528"/>
    </location>
</feature>
<dbReference type="Pfam" id="PF05193">
    <property type="entry name" value="Peptidase_M16_C"/>
    <property type="match status" value="1"/>
</dbReference>
<keyword evidence="2" id="KW-0732">Signal</keyword>
<name>A0A369KMN0_9BACT</name>
<dbReference type="PANTHER" id="PTHR11851:SF49">
    <property type="entry name" value="MITOCHONDRIAL-PROCESSING PEPTIDASE SUBUNIT ALPHA"/>
    <property type="match status" value="1"/>
</dbReference>
<dbReference type="InterPro" id="IPR011249">
    <property type="entry name" value="Metalloenz_LuxS/M16"/>
</dbReference>
<dbReference type="AlphaFoldDB" id="A0A369KMN0"/>
<gene>
    <name evidence="5" type="ORF">DCC88_07625</name>
</gene>
<evidence type="ECO:0000256" key="2">
    <source>
        <dbReference type="SAM" id="SignalP"/>
    </source>
</evidence>
<dbReference type="Pfam" id="PF00675">
    <property type="entry name" value="Peptidase_M16"/>
    <property type="match status" value="1"/>
</dbReference>
<comment type="caution">
    <text evidence="5">The sequence shown here is derived from an EMBL/GenBank/DDBJ whole genome shotgun (WGS) entry which is preliminary data.</text>
</comment>
<organism evidence="5 6">
    <name type="scientific">Spirobacillus cienkowskii</name>
    <dbReference type="NCBI Taxonomy" id="495820"/>
    <lineage>
        <taxon>Bacteria</taxon>
        <taxon>Pseudomonadati</taxon>
        <taxon>Bdellovibrionota</taxon>
        <taxon>Oligoflexia</taxon>
        <taxon>Silvanigrellales</taxon>
        <taxon>Spirobacillus</taxon>
    </lineage>
</organism>
<dbReference type="InterPro" id="IPR011765">
    <property type="entry name" value="Pept_M16_N"/>
</dbReference>
<dbReference type="EMBL" id="QOVW01000071">
    <property type="protein sequence ID" value="RDB35909.1"/>
    <property type="molecule type" value="Genomic_DNA"/>
</dbReference>
<dbReference type="InterPro" id="IPR007863">
    <property type="entry name" value="Peptidase_M16_C"/>
</dbReference>
<feature type="domain" description="Peptidase M16 C-terminal" evidence="4">
    <location>
        <begin position="234"/>
        <end position="427"/>
    </location>
</feature>
<dbReference type="InterPro" id="IPR050361">
    <property type="entry name" value="MPP/UQCRC_Complex"/>
</dbReference>
<feature type="domain" description="Peptidase M16 N-terminal" evidence="3">
    <location>
        <begin position="108"/>
        <end position="178"/>
    </location>
</feature>
<evidence type="ECO:0000256" key="1">
    <source>
        <dbReference type="ARBA" id="ARBA00007261"/>
    </source>
</evidence>
<sequence length="528" mass="59952">MQFLKHYFLIKTFKIFSVSVGSWIFATTSFAQDSLQTNRPVIFTKPTELNWRSITWPSVNYVRIPIDGGAAIYTLPSESALKFKINLVFPSNVYSLKQEERTAFGALTDLLVFGGSGNMSYDAFQNYITEHGINLKTGLTPQGQLFITADALSTDFPKVIELIANVILKPRFEKNALPLWKQQATDSFRKLLDSNTPDKQMRFIDQQAIELIFGKTHYFATAIARNSPKKINAVTYDKIKEIYAKVVSKNGLNLFVSGNFNQKDIESIKKLVTKIPYKEPSITTWLPSRDVVENTMHSIRTEIVTKADMSQSLISLRYYFPKLGKLNSLEQVQFTILEEIFSATGGVVGNDRFSKALRADSGISYSPHAFFNATYLYPNTDVGMFALSFQSPNERVAEAVQIATKTWNEFIEKGVNQEELDNTRTSLMNRMLATEQTIFNKSDELMLQINKGLLPNINPIEMALSKLDKQRSLNEINAILKKLRQEAVFPVLIIMGNPPEQQIELIKKIDNIKIININKLEALTKHYF</sequence>
<accession>A0A369KMN0</accession>
<dbReference type="PANTHER" id="PTHR11851">
    <property type="entry name" value="METALLOPROTEASE"/>
    <property type="match status" value="1"/>
</dbReference>